<feature type="transmembrane region" description="Helical" evidence="7">
    <location>
        <begin position="271"/>
        <end position="292"/>
    </location>
</feature>
<dbReference type="Gene3D" id="3.40.50.300">
    <property type="entry name" value="P-loop containing nucleotide triphosphate hydrolases"/>
    <property type="match status" value="1"/>
</dbReference>
<feature type="transmembrane region" description="Helical" evidence="7">
    <location>
        <begin position="133"/>
        <end position="150"/>
    </location>
</feature>
<dbReference type="Pfam" id="PF00005">
    <property type="entry name" value="ABC_tran"/>
    <property type="match status" value="1"/>
</dbReference>
<dbReference type="EMBL" id="JACXZA010000004">
    <property type="protein sequence ID" value="MBD3920624.1"/>
    <property type="molecule type" value="Genomic_DNA"/>
</dbReference>
<evidence type="ECO:0000256" key="5">
    <source>
        <dbReference type="ARBA" id="ARBA00022989"/>
    </source>
</evidence>
<dbReference type="PROSITE" id="PS00211">
    <property type="entry name" value="ABC_TRANSPORTER_1"/>
    <property type="match status" value="1"/>
</dbReference>
<protein>
    <submittedName>
        <fullName evidence="10">ABC transporter ATP-binding protein</fullName>
    </submittedName>
</protein>
<feature type="transmembrane region" description="Helical" evidence="7">
    <location>
        <begin position="55"/>
        <end position="77"/>
    </location>
</feature>
<keyword evidence="4 10" id="KW-0067">ATP-binding</keyword>
<keyword evidence="6 7" id="KW-0472">Membrane</keyword>
<dbReference type="InterPro" id="IPR039421">
    <property type="entry name" value="Type_1_exporter"/>
</dbReference>
<feature type="domain" description="ABC transporter" evidence="8">
    <location>
        <begin position="329"/>
        <end position="565"/>
    </location>
</feature>
<accession>A0ABR8N1E9</accession>
<keyword evidence="3" id="KW-0547">Nucleotide-binding</keyword>
<dbReference type="PROSITE" id="PS50929">
    <property type="entry name" value="ABC_TM1F"/>
    <property type="match status" value="1"/>
</dbReference>
<dbReference type="PANTHER" id="PTHR43394">
    <property type="entry name" value="ATP-DEPENDENT PERMEASE MDL1, MITOCHONDRIAL"/>
    <property type="match status" value="1"/>
</dbReference>
<dbReference type="PANTHER" id="PTHR43394:SF1">
    <property type="entry name" value="ATP-BINDING CASSETTE SUB-FAMILY B MEMBER 10, MITOCHONDRIAL"/>
    <property type="match status" value="1"/>
</dbReference>
<feature type="transmembrane region" description="Helical" evidence="7">
    <location>
        <begin position="236"/>
        <end position="259"/>
    </location>
</feature>
<dbReference type="CDD" id="cd18551">
    <property type="entry name" value="ABC_6TM_LmrA_like"/>
    <property type="match status" value="1"/>
</dbReference>
<feature type="transmembrane region" description="Helical" evidence="7">
    <location>
        <begin position="156"/>
        <end position="173"/>
    </location>
</feature>
<dbReference type="InterPro" id="IPR003439">
    <property type="entry name" value="ABC_transporter-like_ATP-bd"/>
</dbReference>
<keyword evidence="5 7" id="KW-1133">Transmembrane helix</keyword>
<comment type="caution">
    <text evidence="10">The sequence shown here is derived from an EMBL/GenBank/DDBJ whole genome shotgun (WGS) entry which is preliminary data.</text>
</comment>
<dbReference type="InterPro" id="IPR017871">
    <property type="entry name" value="ABC_transporter-like_CS"/>
</dbReference>
<evidence type="ECO:0000256" key="4">
    <source>
        <dbReference type="ARBA" id="ARBA00022840"/>
    </source>
</evidence>
<dbReference type="GO" id="GO:0005524">
    <property type="term" value="F:ATP binding"/>
    <property type="evidence" value="ECO:0007669"/>
    <property type="project" value="UniProtKB-KW"/>
</dbReference>
<dbReference type="InterPro" id="IPR011527">
    <property type="entry name" value="ABC1_TM_dom"/>
</dbReference>
<dbReference type="Gene3D" id="1.20.1560.10">
    <property type="entry name" value="ABC transporter type 1, transmembrane domain"/>
    <property type="match status" value="1"/>
</dbReference>
<dbReference type="InterPro" id="IPR027417">
    <property type="entry name" value="P-loop_NTPase"/>
</dbReference>
<reference evidence="10 11" key="1">
    <citation type="submission" date="2020-09" db="EMBL/GenBank/DDBJ databases">
        <title>Paenibacillus sp. strain PR3 16S rRNA gene Genome sequencing and assembly.</title>
        <authorList>
            <person name="Kim J."/>
        </authorList>
    </citation>
    <scope>NUCLEOTIDE SEQUENCE [LARGE SCALE GENOMIC DNA]</scope>
    <source>
        <strain evidence="10 11">PR3</strain>
    </source>
</reference>
<keyword evidence="11" id="KW-1185">Reference proteome</keyword>
<dbReference type="SUPFAM" id="SSF52540">
    <property type="entry name" value="P-loop containing nucleoside triphosphate hydrolases"/>
    <property type="match status" value="1"/>
</dbReference>
<dbReference type="SMART" id="SM00382">
    <property type="entry name" value="AAA"/>
    <property type="match status" value="1"/>
</dbReference>
<evidence type="ECO:0000256" key="7">
    <source>
        <dbReference type="SAM" id="Phobius"/>
    </source>
</evidence>
<keyword evidence="2 7" id="KW-0812">Transmembrane</keyword>
<evidence type="ECO:0000313" key="11">
    <source>
        <dbReference type="Proteomes" id="UP000609346"/>
    </source>
</evidence>
<evidence type="ECO:0000256" key="6">
    <source>
        <dbReference type="ARBA" id="ARBA00023136"/>
    </source>
</evidence>
<dbReference type="PROSITE" id="PS50893">
    <property type="entry name" value="ABC_TRANSPORTER_2"/>
    <property type="match status" value="1"/>
</dbReference>
<feature type="domain" description="ABC transmembrane type-1" evidence="9">
    <location>
        <begin position="18"/>
        <end position="297"/>
    </location>
</feature>
<evidence type="ECO:0000313" key="10">
    <source>
        <dbReference type="EMBL" id="MBD3920624.1"/>
    </source>
</evidence>
<dbReference type="InterPro" id="IPR003593">
    <property type="entry name" value="AAA+_ATPase"/>
</dbReference>
<dbReference type="Proteomes" id="UP000609346">
    <property type="component" value="Unassembled WGS sequence"/>
</dbReference>
<comment type="subcellular location">
    <subcellularLocation>
        <location evidence="1">Cell membrane</location>
        <topology evidence="1">Multi-pass membrane protein</topology>
    </subcellularLocation>
</comment>
<dbReference type="InterPro" id="IPR036640">
    <property type="entry name" value="ABC1_TM_sf"/>
</dbReference>
<evidence type="ECO:0000256" key="3">
    <source>
        <dbReference type="ARBA" id="ARBA00022741"/>
    </source>
</evidence>
<evidence type="ECO:0000259" key="8">
    <source>
        <dbReference type="PROSITE" id="PS50893"/>
    </source>
</evidence>
<name>A0ABR8N1E9_9BACL</name>
<proteinExistence type="predicted"/>
<evidence type="ECO:0000256" key="2">
    <source>
        <dbReference type="ARBA" id="ARBA00022692"/>
    </source>
</evidence>
<sequence length="573" mass="62871">MPFWRLIRETKPSRSALAIALTLSLSSTIAALIVPLFTKNVVDSFSLSSIGMPQISLLVVAFLIQAVTAAISTYMLARVGQQVIAGLRERLWRKLLALPVTYYDNHQTGETVSRMTNDTAVVKGLITEHMTSFITGIISIIGSVAILLALDWRMTLVMLTAAPILMLFMVPLGRKMHLVSKSMQDETAQLSGVLSQVLSEIRLVKASNAEDREFASGMKGIRNMFKLGLSEGKVQALIGPLISLIMMLMLVIIIGYGGFRVSSGALSAGDLVAFILYLFQIMMPASQIAMFFTQMQKAIGATERINETLIDSEEELDRGAMLTQANKPIVAKDVQFTYESGADPVLDGISFVIPPGKVTALVGPSGGGKTTLFSMLERFYSPTEGTIRLGEDSIDSYSLRSWRAAIGYVQQESTLMSGTIRENIAYGTERAVSEEELQRAAAMAYADRFIDQLPNGYDTEVGERGIKLSGGQRQRIGIARALLRDPSILMLDEATSSLDSESEHYVQEALRNLMKGRTTIVIAHRLSTVIDADQLLFIENGRITGRGTHAELLNSHELYRKFAEQQLQAQVVR</sequence>
<gene>
    <name evidence="10" type="ORF">H8B09_17805</name>
</gene>
<evidence type="ECO:0000256" key="1">
    <source>
        <dbReference type="ARBA" id="ARBA00004651"/>
    </source>
</evidence>
<evidence type="ECO:0000259" key="9">
    <source>
        <dbReference type="PROSITE" id="PS50929"/>
    </source>
</evidence>
<dbReference type="SUPFAM" id="SSF90123">
    <property type="entry name" value="ABC transporter transmembrane region"/>
    <property type="match status" value="1"/>
</dbReference>
<dbReference type="Pfam" id="PF00664">
    <property type="entry name" value="ABC_membrane"/>
    <property type="match status" value="1"/>
</dbReference>
<organism evidence="10 11">
    <name type="scientific">Paenibacillus terricola</name>
    <dbReference type="NCBI Taxonomy" id="2763503"/>
    <lineage>
        <taxon>Bacteria</taxon>
        <taxon>Bacillati</taxon>
        <taxon>Bacillota</taxon>
        <taxon>Bacilli</taxon>
        <taxon>Bacillales</taxon>
        <taxon>Paenibacillaceae</taxon>
        <taxon>Paenibacillus</taxon>
    </lineage>
</organism>